<keyword evidence="5" id="KW-1185">Reference proteome</keyword>
<accession>A0A6J2TB46</accession>
<dbReference type="Gene3D" id="2.30.29.30">
    <property type="entry name" value="Pleckstrin-homology domain (PH domain)/Phosphotyrosine-binding domain (PTB)"/>
    <property type="match status" value="1"/>
</dbReference>
<name>A0A6J2TB46_DROLE</name>
<comment type="subcellular location">
    <subcellularLocation>
        <location evidence="1">Cytoplasm</location>
    </subcellularLocation>
</comment>
<feature type="region of interest" description="Disordered" evidence="3">
    <location>
        <begin position="442"/>
        <end position="524"/>
    </location>
</feature>
<dbReference type="InterPro" id="IPR053015">
    <property type="entry name" value="PH_domain-containing_M2"/>
</dbReference>
<gene>
    <name evidence="6" type="primary">LOC115623711</name>
</gene>
<reference evidence="6" key="1">
    <citation type="submission" date="2025-08" db="UniProtKB">
        <authorList>
            <consortium name="RefSeq"/>
        </authorList>
    </citation>
    <scope>IDENTIFICATION</scope>
    <source>
        <strain evidence="6">11010-0011.00</strain>
        <tissue evidence="6">Whole body</tissue>
    </source>
</reference>
<proteinExistence type="predicted"/>
<feature type="domain" description="PH" evidence="4">
    <location>
        <begin position="1135"/>
        <end position="1239"/>
    </location>
</feature>
<dbReference type="GO" id="GO:0032418">
    <property type="term" value="P:lysosome localization"/>
    <property type="evidence" value="ECO:0007669"/>
    <property type="project" value="TreeGrafter"/>
</dbReference>
<feature type="region of interest" description="Disordered" evidence="3">
    <location>
        <begin position="1314"/>
        <end position="1355"/>
    </location>
</feature>
<dbReference type="Pfam" id="PF23142">
    <property type="entry name" value="PH_PLEKHM2"/>
    <property type="match status" value="1"/>
</dbReference>
<evidence type="ECO:0000256" key="1">
    <source>
        <dbReference type="ARBA" id="ARBA00004496"/>
    </source>
</evidence>
<dbReference type="CDD" id="cd13309">
    <property type="entry name" value="PH_SKIP"/>
    <property type="match status" value="1"/>
</dbReference>
<dbReference type="InterPro" id="IPR057288">
    <property type="entry name" value="PH_PLEKHM2"/>
</dbReference>
<evidence type="ECO:0000259" key="4">
    <source>
        <dbReference type="PROSITE" id="PS50003"/>
    </source>
</evidence>
<feature type="region of interest" description="Disordered" evidence="3">
    <location>
        <begin position="34"/>
        <end position="66"/>
    </location>
</feature>
<dbReference type="PANTHER" id="PTHR46556">
    <property type="entry name" value="PLECKSTRIN HOMOLOGY DOMAIN-CONTAINING FAMILY M MEMBER 2"/>
    <property type="match status" value="1"/>
</dbReference>
<feature type="region of interest" description="Disordered" evidence="3">
    <location>
        <begin position="209"/>
        <end position="230"/>
    </location>
</feature>
<evidence type="ECO:0000313" key="6">
    <source>
        <dbReference type="RefSeq" id="XP_030374051.1"/>
    </source>
</evidence>
<evidence type="ECO:0000256" key="3">
    <source>
        <dbReference type="SAM" id="MobiDB-lite"/>
    </source>
</evidence>
<dbReference type="InterPro" id="IPR001849">
    <property type="entry name" value="PH_domain"/>
</dbReference>
<keyword evidence="2" id="KW-0963">Cytoplasm</keyword>
<sequence>MEFPQQIEEILVLERQASYAYDGVMEPVLQAKSNNNLNSKVSPGSDKMSSSINSTLEDTTPSDSGVQLLDSENSDVMIESITSQVGLEYEELLKPAAGIPAQLPMDPNSNVAPEETMTTSACSTFDTTENIVYRRKARKASSTPKAPKKRVSFHEDILKNTRTDNIHIEHGFVTYKNGRKLAQQVGNSAGVAGAAGRYSWCAERERVSGPTELSAAGKDDDDDGEDAAGGALGRNRRLVYRNACSDVLDYGNADIYDTNEPNGLQYDNSGVFEYGPAGNKQSDEQLLYRCACSSSNSSLDSDEQQDKNSNRKQYEQAKSSSCDCIGMSNANNNLIGENCYYSEPNIGNAGSPKQKSVWNKEKKPKSSCLKKTKRQTNIIHEQDLNGRVKKFNVHDIKHQLLDNSSKMIFGSLKSIFTMPLPERGVPEGSEDLQAVVECVPELEQTPEHKPNKALPECTSESPPLKAKPFLSKSLDGNKQAQGVKKFVHNVDEQLRRKNDESSTSNTPNSPMEPKQPSMLRRQDEFDKETAMPAIPSQTLNSTQPEFRSKFIINCESTVFEHTGVSYETSEPVATSPAAQHSSVASLLERDTPVAQPAASQLRSTFIGAPIAKTFSNFFRSLTENANSPAAAERKALEKEQQQQQKQHQKEATESYFALKMSKPAAGTPDQPQPTVTPHCKLPTTHSSSTISELSSISNTNTNSNSCSLPKPQINVNGLALGNVERQSRHLPSPLKKRGSVGNVQQPQRYGLAHNSGGSHNNSEQQHSRSLHSPDLFHGSVGYLGAREGSGRDSKSTILSEEFDDILTITTTTDTGIDKQTINTTDGSDLVILDYPDMCDSRQSLDYAQLLKPPAAPAAKTSLINRFLRNVTQKKILESSIRKNNFFADKLRSEQKLLASHLYVRGARPKNYELIDDLNAEIAMEIEMSGANSPRRELAVGMDTDLPGDISRFELGIGEISIDIFNGKSLPILREPNEHLLKVFKLYTGYSCEGFMTPVLVLLTDKTLYVADLVRNCLCAKFVLAYKDLDVILMGPFGNTVLLSNSMRDMQQVLLAGGPYPADALVANLELCARRSGSTLPAVGQLTLEHLSPLQAFVRANSCVGKDERWMFYAVVNMPAGGALGMGLAGEQEPLGPHVKGFLMHRRIKETASAAAIGKLQWQPGYFLLKAGVLYMFNDSTQKLPSWAMALAECQGARRAVKSARPHCFEIMLKGEFLQMAAPDEYVASEWLQALLQSASGLFELQEKHKTLGCTLIVTQNHLITLREDFAAPLRQLNKHVASPSTAPTVELSKPLLRDEDMLSVFETASLLSSTMSTPTRGTQRSCSSLNSTPTKTSQISRTSTENIKPGVPQSKAVSTNNMSSVYGKNSGLEILTCADIKAMTGIKIPSHSETWWCILEFSCQEAPLECVDDLVIFFASSMEMQRFLRLLEQLWQSKNNDLFPITILDDDEALAEQCTTLYFDINRAWEPLLSAALGYPL</sequence>
<evidence type="ECO:0000313" key="5">
    <source>
        <dbReference type="Proteomes" id="UP000504634"/>
    </source>
</evidence>
<evidence type="ECO:0000256" key="2">
    <source>
        <dbReference type="ARBA" id="ARBA00022490"/>
    </source>
</evidence>
<dbReference type="Proteomes" id="UP000504634">
    <property type="component" value="Unplaced"/>
</dbReference>
<dbReference type="PANTHER" id="PTHR46556:SF1">
    <property type="entry name" value="PLECKSTRIN HOMOLOGY DOMAIN-CONTAINING FAMILY M MEMBER 2"/>
    <property type="match status" value="1"/>
</dbReference>
<feature type="compositionally biased region" description="Polar residues" evidence="3">
    <location>
        <begin position="34"/>
        <end position="65"/>
    </location>
</feature>
<feature type="region of interest" description="Disordered" evidence="3">
    <location>
        <begin position="625"/>
        <end position="710"/>
    </location>
</feature>
<feature type="compositionally biased region" description="Low complexity" evidence="3">
    <location>
        <begin position="683"/>
        <end position="707"/>
    </location>
</feature>
<dbReference type="GO" id="GO:0032880">
    <property type="term" value="P:regulation of protein localization"/>
    <property type="evidence" value="ECO:0007669"/>
    <property type="project" value="TreeGrafter"/>
</dbReference>
<organism evidence="5 6">
    <name type="scientific">Drosophila lebanonensis</name>
    <name type="common">Fruit fly</name>
    <name type="synonym">Scaptodrosophila lebanonensis</name>
    <dbReference type="NCBI Taxonomy" id="7225"/>
    <lineage>
        <taxon>Eukaryota</taxon>
        <taxon>Metazoa</taxon>
        <taxon>Ecdysozoa</taxon>
        <taxon>Arthropoda</taxon>
        <taxon>Hexapoda</taxon>
        <taxon>Insecta</taxon>
        <taxon>Pterygota</taxon>
        <taxon>Neoptera</taxon>
        <taxon>Endopterygota</taxon>
        <taxon>Diptera</taxon>
        <taxon>Brachycera</taxon>
        <taxon>Muscomorpha</taxon>
        <taxon>Ephydroidea</taxon>
        <taxon>Drosophilidae</taxon>
        <taxon>Scaptodrosophila</taxon>
    </lineage>
</organism>
<feature type="region of interest" description="Disordered" evidence="3">
    <location>
        <begin position="747"/>
        <end position="775"/>
    </location>
</feature>
<protein>
    <submittedName>
        <fullName evidence="6">Uncharacterized protein LOC115623711</fullName>
    </submittedName>
</protein>
<dbReference type="PROSITE" id="PS50003">
    <property type="entry name" value="PH_DOMAIN"/>
    <property type="match status" value="1"/>
</dbReference>
<dbReference type="GO" id="GO:0019894">
    <property type="term" value="F:kinesin binding"/>
    <property type="evidence" value="ECO:0007669"/>
    <property type="project" value="TreeGrafter"/>
</dbReference>
<dbReference type="SUPFAM" id="SSF50729">
    <property type="entry name" value="PH domain-like"/>
    <property type="match status" value="1"/>
</dbReference>
<dbReference type="RefSeq" id="XP_030374051.1">
    <property type="nucleotide sequence ID" value="XM_030518191.1"/>
</dbReference>
<dbReference type="SMART" id="SM00233">
    <property type="entry name" value="PH"/>
    <property type="match status" value="1"/>
</dbReference>
<feature type="compositionally biased region" description="Basic and acidic residues" evidence="3">
    <location>
        <begin position="631"/>
        <end position="640"/>
    </location>
</feature>
<dbReference type="OrthoDB" id="9983817at2759"/>
<dbReference type="GO" id="GO:0010008">
    <property type="term" value="C:endosome membrane"/>
    <property type="evidence" value="ECO:0007669"/>
    <property type="project" value="TreeGrafter"/>
</dbReference>
<dbReference type="Pfam" id="PF00169">
    <property type="entry name" value="PH"/>
    <property type="match status" value="1"/>
</dbReference>
<dbReference type="GeneID" id="115623711"/>
<feature type="compositionally biased region" description="Polar residues" evidence="3">
    <location>
        <begin position="1314"/>
        <end position="1346"/>
    </location>
</feature>
<feature type="compositionally biased region" description="Basic and acidic residues" evidence="3">
    <location>
        <begin position="488"/>
        <end position="500"/>
    </location>
</feature>
<feature type="compositionally biased region" description="Polar residues" evidence="3">
    <location>
        <begin position="755"/>
        <end position="764"/>
    </location>
</feature>
<dbReference type="InterPro" id="IPR011993">
    <property type="entry name" value="PH-like_dom_sf"/>
</dbReference>
<dbReference type="CTD" id="41425"/>
<dbReference type="GO" id="GO:0007030">
    <property type="term" value="P:Golgi organization"/>
    <property type="evidence" value="ECO:0007669"/>
    <property type="project" value="TreeGrafter"/>
</dbReference>